<dbReference type="EMBL" id="OZ020101">
    <property type="protein sequence ID" value="CAK9275370.1"/>
    <property type="molecule type" value="Genomic_DNA"/>
</dbReference>
<protein>
    <submittedName>
        <fullName evidence="2">Uncharacterized protein</fullName>
    </submittedName>
</protein>
<gene>
    <name evidence="2" type="ORF">CSSPJE1EN1_LOCUS20848</name>
</gene>
<name>A0ABP0XA98_9BRYO</name>
<feature type="region of interest" description="Disordered" evidence="1">
    <location>
        <begin position="77"/>
        <end position="98"/>
    </location>
</feature>
<evidence type="ECO:0000313" key="3">
    <source>
        <dbReference type="Proteomes" id="UP001497444"/>
    </source>
</evidence>
<dbReference type="Proteomes" id="UP001497444">
    <property type="component" value="Chromosome 6"/>
</dbReference>
<organism evidence="2 3">
    <name type="scientific">Sphagnum jensenii</name>
    <dbReference type="NCBI Taxonomy" id="128206"/>
    <lineage>
        <taxon>Eukaryota</taxon>
        <taxon>Viridiplantae</taxon>
        <taxon>Streptophyta</taxon>
        <taxon>Embryophyta</taxon>
        <taxon>Bryophyta</taxon>
        <taxon>Sphagnophytina</taxon>
        <taxon>Sphagnopsida</taxon>
        <taxon>Sphagnales</taxon>
        <taxon>Sphagnaceae</taxon>
        <taxon>Sphagnum</taxon>
    </lineage>
</organism>
<keyword evidence="3" id="KW-1185">Reference proteome</keyword>
<evidence type="ECO:0000256" key="1">
    <source>
        <dbReference type="SAM" id="MobiDB-lite"/>
    </source>
</evidence>
<reference evidence="2" key="1">
    <citation type="submission" date="2024-02" db="EMBL/GenBank/DDBJ databases">
        <authorList>
            <consortium name="ELIXIR-Norway"/>
            <consortium name="Elixir Norway"/>
        </authorList>
    </citation>
    <scope>NUCLEOTIDE SEQUENCE</scope>
</reference>
<sequence>MKLKTTTHGSRQPHIRALHYQQCPWIRGGALGLPPLAELSATTCISCCTGSNSIAFQLSDISGSLCLTHHSMQSLEELGSKGDEQVTTSPGESVSRQTTELDIIPNSNEIAIHTNPAEEKKPQTIPQQVLLTERQGPAAAAAAQAVAPSHPKKPNVETIFAVAAALKKTCIGIEYVKHAQCRDSQLQKGRCNGDVQEMRL</sequence>
<proteinExistence type="predicted"/>
<accession>A0ABP0XA98</accession>
<evidence type="ECO:0000313" key="2">
    <source>
        <dbReference type="EMBL" id="CAK9275370.1"/>
    </source>
</evidence>
<feature type="compositionally biased region" description="Polar residues" evidence="1">
    <location>
        <begin position="85"/>
        <end position="98"/>
    </location>
</feature>